<evidence type="ECO:0000313" key="3">
    <source>
        <dbReference type="Proteomes" id="UP001519332"/>
    </source>
</evidence>
<name>A0ABS4TGL4_9PSEU</name>
<comment type="caution">
    <text evidence="2">The sequence shown here is derived from an EMBL/GenBank/DDBJ whole genome shotgun (WGS) entry which is preliminary data.</text>
</comment>
<proteinExistence type="predicted"/>
<protein>
    <recommendedName>
        <fullName evidence="1">DUF397 domain-containing protein</fullName>
    </recommendedName>
</protein>
<evidence type="ECO:0000313" key="2">
    <source>
        <dbReference type="EMBL" id="MBP2323564.1"/>
    </source>
</evidence>
<dbReference type="RefSeq" id="WP_209640146.1">
    <property type="nucleotide sequence ID" value="NZ_JAGINW010000001.1"/>
</dbReference>
<gene>
    <name evidence="2" type="ORF">JOF56_003949</name>
</gene>
<keyword evidence="3" id="KW-1185">Reference proteome</keyword>
<feature type="domain" description="DUF397" evidence="1">
    <location>
        <begin position="7"/>
        <end position="70"/>
    </location>
</feature>
<evidence type="ECO:0000259" key="1">
    <source>
        <dbReference type="Pfam" id="PF04149"/>
    </source>
</evidence>
<dbReference type="Pfam" id="PF04149">
    <property type="entry name" value="DUF397"/>
    <property type="match status" value="1"/>
</dbReference>
<reference evidence="2 3" key="1">
    <citation type="submission" date="2021-03" db="EMBL/GenBank/DDBJ databases">
        <title>Sequencing the genomes of 1000 actinobacteria strains.</title>
        <authorList>
            <person name="Klenk H.-P."/>
        </authorList>
    </citation>
    <scope>NUCLEOTIDE SEQUENCE [LARGE SCALE GENOMIC DNA]</scope>
    <source>
        <strain evidence="2 3">DSM 46670</strain>
    </source>
</reference>
<sequence length="79" mass="8715">MSVIKPWFTPSLSGSGVNCVEVRFVELSDLVEDVQPHGGDQVVAEVRNSKRPGEGSVWFTEAEWNAFLGSTTEFAWPES</sequence>
<dbReference type="InterPro" id="IPR007278">
    <property type="entry name" value="DUF397"/>
</dbReference>
<dbReference type="Proteomes" id="UP001519332">
    <property type="component" value="Unassembled WGS sequence"/>
</dbReference>
<dbReference type="EMBL" id="JAGINW010000001">
    <property type="protein sequence ID" value="MBP2323564.1"/>
    <property type="molecule type" value="Genomic_DNA"/>
</dbReference>
<organism evidence="2 3">
    <name type="scientific">Kibdelosporangium banguiense</name>
    <dbReference type="NCBI Taxonomy" id="1365924"/>
    <lineage>
        <taxon>Bacteria</taxon>
        <taxon>Bacillati</taxon>
        <taxon>Actinomycetota</taxon>
        <taxon>Actinomycetes</taxon>
        <taxon>Pseudonocardiales</taxon>
        <taxon>Pseudonocardiaceae</taxon>
        <taxon>Kibdelosporangium</taxon>
    </lineage>
</organism>
<accession>A0ABS4TGL4</accession>